<gene>
    <name evidence="1" type="ORF">FE782_06120</name>
</gene>
<protein>
    <submittedName>
        <fullName evidence="1">Uncharacterized protein</fullName>
    </submittedName>
</protein>
<dbReference type="OrthoDB" id="220028at2"/>
<organism evidence="1 2">
    <name type="scientific">Paenibacillus antri</name>
    <dbReference type="NCBI Taxonomy" id="2582848"/>
    <lineage>
        <taxon>Bacteria</taxon>
        <taxon>Bacillati</taxon>
        <taxon>Bacillota</taxon>
        <taxon>Bacilli</taxon>
        <taxon>Bacillales</taxon>
        <taxon>Paenibacillaceae</taxon>
        <taxon>Paenibacillus</taxon>
    </lineage>
</organism>
<proteinExistence type="predicted"/>
<evidence type="ECO:0000313" key="2">
    <source>
        <dbReference type="Proteomes" id="UP000309676"/>
    </source>
</evidence>
<dbReference type="RefSeq" id="WP_138193186.1">
    <property type="nucleotide sequence ID" value="NZ_VCIW01000003.1"/>
</dbReference>
<accession>A0A5R9GM27</accession>
<name>A0A5R9GM27_9BACL</name>
<keyword evidence="2" id="KW-1185">Reference proteome</keyword>
<dbReference type="AlphaFoldDB" id="A0A5R9GM27"/>
<comment type="caution">
    <text evidence="1">The sequence shown here is derived from an EMBL/GenBank/DDBJ whole genome shotgun (WGS) entry which is preliminary data.</text>
</comment>
<reference evidence="1 2" key="1">
    <citation type="submission" date="2019-05" db="EMBL/GenBank/DDBJ databases">
        <authorList>
            <person name="Narsing Rao M.P."/>
            <person name="Li W.J."/>
        </authorList>
    </citation>
    <scope>NUCLEOTIDE SEQUENCE [LARGE SCALE GENOMIC DNA]</scope>
    <source>
        <strain evidence="1 2">SYSU_K30003</strain>
    </source>
</reference>
<evidence type="ECO:0000313" key="1">
    <source>
        <dbReference type="EMBL" id="TLS52945.1"/>
    </source>
</evidence>
<dbReference type="EMBL" id="VCIW01000003">
    <property type="protein sequence ID" value="TLS52945.1"/>
    <property type="molecule type" value="Genomic_DNA"/>
</dbReference>
<dbReference type="Proteomes" id="UP000309676">
    <property type="component" value="Unassembled WGS sequence"/>
</dbReference>
<sequence>MHHPFFEEWKAQEEARTLEQVGRHAWKSSVAEPSLAEPSFAERCGDRVWRLRLRFASLQVCVSFRWRGQLDR</sequence>